<evidence type="ECO:0000259" key="1">
    <source>
        <dbReference type="Pfam" id="PF13566"/>
    </source>
</evidence>
<dbReference type="OrthoDB" id="5290748at2"/>
<dbReference type="EMBL" id="CP034951">
    <property type="protein sequence ID" value="QAA80918.1"/>
    <property type="molecule type" value="Genomic_DNA"/>
</dbReference>
<protein>
    <submittedName>
        <fullName evidence="2">DNA metabolism protein</fullName>
    </submittedName>
</protein>
<sequence length="259" mass="30703">MPITEETYLIYDGSFEGFLTCVFEVYNLKLAQPKIIRKSAFQESFFASNLEIRTDPDKAERVWNTIKKKTTLRGKSRLYYAFLSGKVEVENLLLNYIQYALKSTSPIDSNFSNPTVLTVSQIAKSVGREKHRMEAFVRFRLTQDNIYFATIEPDFDVLPLITKHFKSRYADQKWIIYDLSRNYGIYYNLQTVETITLELPSNFDPVHTSDEFFSPDEMEFQKLWQDYFKSTNIPSRKNLKLHIQHIPKRYWKYLSEKQV</sequence>
<dbReference type="Pfam" id="PF13566">
    <property type="entry name" value="DUF4130"/>
    <property type="match status" value="1"/>
</dbReference>
<gene>
    <name evidence="2" type="ORF">EI546_03870</name>
</gene>
<reference evidence="2 3" key="1">
    <citation type="submission" date="2019-01" db="EMBL/GenBank/DDBJ databases">
        <title>Complete genome sequencing of Aequorivita sp. H23M31.</title>
        <authorList>
            <person name="Bae J.-W."/>
        </authorList>
    </citation>
    <scope>NUCLEOTIDE SEQUENCE [LARGE SCALE GENOMIC DNA]</scope>
    <source>
        <strain evidence="2 3">H23M31</strain>
    </source>
</reference>
<evidence type="ECO:0000313" key="3">
    <source>
        <dbReference type="Proteomes" id="UP000285517"/>
    </source>
</evidence>
<dbReference type="KEGG" id="aev:EI546_03870"/>
<proteinExistence type="predicted"/>
<dbReference type="Proteomes" id="UP000285517">
    <property type="component" value="Chromosome"/>
</dbReference>
<keyword evidence="3" id="KW-1185">Reference proteome</keyword>
<dbReference type="InterPro" id="IPR023875">
    <property type="entry name" value="DNA_repair_put"/>
</dbReference>
<organism evidence="2 3">
    <name type="scientific">Aequorivita ciconiae</name>
    <dbReference type="NCBI Taxonomy" id="2494375"/>
    <lineage>
        <taxon>Bacteria</taxon>
        <taxon>Pseudomonadati</taxon>
        <taxon>Bacteroidota</taxon>
        <taxon>Flavobacteriia</taxon>
        <taxon>Flavobacteriales</taxon>
        <taxon>Flavobacteriaceae</taxon>
        <taxon>Aequorivita</taxon>
    </lineage>
</organism>
<dbReference type="InterPro" id="IPR025404">
    <property type="entry name" value="DUF4130"/>
</dbReference>
<accession>A0A410G0W7</accession>
<dbReference type="NCBIfam" id="TIGR03915">
    <property type="entry name" value="SAM_7_link_chp"/>
    <property type="match status" value="1"/>
</dbReference>
<dbReference type="RefSeq" id="WP_128249311.1">
    <property type="nucleotide sequence ID" value="NZ_CP034951.1"/>
</dbReference>
<evidence type="ECO:0000313" key="2">
    <source>
        <dbReference type="EMBL" id="QAA80918.1"/>
    </source>
</evidence>
<dbReference type="AlphaFoldDB" id="A0A410G0W7"/>
<name>A0A410G0W7_9FLAO</name>
<feature type="domain" description="DUF4130" evidence="1">
    <location>
        <begin position="89"/>
        <end position="256"/>
    </location>
</feature>